<evidence type="ECO:0000313" key="7">
    <source>
        <dbReference type="Proteomes" id="UP001515480"/>
    </source>
</evidence>
<keyword evidence="4" id="KW-0234">DNA repair</keyword>
<dbReference type="PANTHER" id="PTHR10870:SF0">
    <property type="entry name" value="CELL CYCLE CHECKPOINT PROTEIN RAD1"/>
    <property type="match status" value="1"/>
</dbReference>
<dbReference type="GO" id="GO:0030896">
    <property type="term" value="C:checkpoint clamp complex"/>
    <property type="evidence" value="ECO:0007669"/>
    <property type="project" value="TreeGrafter"/>
</dbReference>
<accession>A0AB34K3X9</accession>
<keyword evidence="3" id="KW-0227">DNA damage</keyword>
<reference evidence="6 7" key="1">
    <citation type="journal article" date="2024" name="Science">
        <title>Giant polyketide synthase enzymes in the biosynthesis of giant marine polyether toxins.</title>
        <authorList>
            <person name="Fallon T.R."/>
            <person name="Shende V.V."/>
            <person name="Wierzbicki I.H."/>
            <person name="Pendleton A.L."/>
            <person name="Watervoot N.F."/>
            <person name="Auber R.P."/>
            <person name="Gonzalez D.J."/>
            <person name="Wisecaver J.H."/>
            <person name="Moore B.S."/>
        </authorList>
    </citation>
    <scope>NUCLEOTIDE SEQUENCE [LARGE SCALE GENOMIC DNA]</scope>
    <source>
        <strain evidence="6 7">12B1</strain>
    </source>
</reference>
<evidence type="ECO:0000256" key="1">
    <source>
        <dbReference type="ARBA" id="ARBA00004123"/>
    </source>
</evidence>
<dbReference type="AlphaFoldDB" id="A0AB34K3X9"/>
<comment type="similarity">
    <text evidence="2">Belongs to the rad1 family.</text>
</comment>
<evidence type="ECO:0000256" key="4">
    <source>
        <dbReference type="ARBA" id="ARBA00023204"/>
    </source>
</evidence>
<gene>
    <name evidence="6" type="ORF">AB1Y20_000203</name>
</gene>
<keyword evidence="7" id="KW-1185">Reference proteome</keyword>
<dbReference type="GO" id="GO:0006281">
    <property type="term" value="P:DNA repair"/>
    <property type="evidence" value="ECO:0007669"/>
    <property type="project" value="UniProtKB-KW"/>
</dbReference>
<keyword evidence="5" id="KW-0539">Nucleus</keyword>
<evidence type="ECO:0000256" key="3">
    <source>
        <dbReference type="ARBA" id="ARBA00022763"/>
    </source>
</evidence>
<organism evidence="6 7">
    <name type="scientific">Prymnesium parvum</name>
    <name type="common">Toxic golden alga</name>
    <dbReference type="NCBI Taxonomy" id="97485"/>
    <lineage>
        <taxon>Eukaryota</taxon>
        <taxon>Haptista</taxon>
        <taxon>Haptophyta</taxon>
        <taxon>Prymnesiophyceae</taxon>
        <taxon>Prymnesiales</taxon>
        <taxon>Prymnesiaceae</taxon>
        <taxon>Prymnesium</taxon>
    </lineage>
</organism>
<dbReference type="Pfam" id="PF02144">
    <property type="entry name" value="Rad1"/>
    <property type="match status" value="1"/>
</dbReference>
<dbReference type="GO" id="GO:0000077">
    <property type="term" value="P:DNA damage checkpoint signaling"/>
    <property type="evidence" value="ECO:0007669"/>
    <property type="project" value="InterPro"/>
</dbReference>
<evidence type="ECO:0000313" key="6">
    <source>
        <dbReference type="EMBL" id="KAL1529248.1"/>
    </source>
</evidence>
<dbReference type="Gene3D" id="3.70.10.10">
    <property type="match status" value="1"/>
</dbReference>
<dbReference type="InterPro" id="IPR003021">
    <property type="entry name" value="Rad1_Rec1_Rad17"/>
</dbReference>
<evidence type="ECO:0008006" key="8">
    <source>
        <dbReference type="Google" id="ProtNLM"/>
    </source>
</evidence>
<proteinExistence type="inferred from homology"/>
<protein>
    <recommendedName>
        <fullName evidence="8">Cell cycle checkpoint protein RAD1</fullName>
    </recommendedName>
</protein>
<comment type="subcellular location">
    <subcellularLocation>
        <location evidence="1">Nucleus</location>
    </subcellularLocation>
</comment>
<dbReference type="Proteomes" id="UP001515480">
    <property type="component" value="Unassembled WGS sequence"/>
</dbReference>
<evidence type="ECO:0000256" key="2">
    <source>
        <dbReference type="ARBA" id="ARBA00010991"/>
    </source>
</evidence>
<dbReference type="PANTHER" id="PTHR10870">
    <property type="entry name" value="CELL CYCLE CHECKPOINT PROTEIN RAD1"/>
    <property type="match status" value="1"/>
</dbReference>
<dbReference type="EMBL" id="JBGBPQ010000001">
    <property type="protein sequence ID" value="KAL1529248.1"/>
    <property type="molecule type" value="Genomic_DNA"/>
</dbReference>
<name>A0AB34K3X9_PRYPA</name>
<comment type="caution">
    <text evidence="6">The sequence shown here is derived from an EMBL/GenBank/DDBJ whole genome shotgun (WGS) entry which is preliminary data.</text>
</comment>
<sequence>MVGTPARPRAAVCSSQEAASSENDIKLEARTDAAKHITAMLSSLLFKDSKSSQYTIAWCSVSEAGLTFTVNEAKTLQATAYIKRSLFHEWRLAEELTTDQETAELQESLRCSLSGSQFRFGINLSTLVECLKIFSGTADSTLHLTFKASTACLSLTLVEGKVVTDCTIHTMDVEAEQECCSILEGSLDVPSRIVISAEKLANGLSELEWGSETGQKDKRVAVGVQVQPPQLSMTVSSEDLGCEMVFPQDALIVCNIRCDLEFSYRFSLLRMALRSLQQAEEACIQLDVNGLFDLKVKFANAQFIQFFIHPLMDEEEDFSAGINASTSNSAGNL</sequence>
<evidence type="ECO:0000256" key="5">
    <source>
        <dbReference type="ARBA" id="ARBA00023242"/>
    </source>
</evidence>